<evidence type="ECO:0000259" key="1">
    <source>
        <dbReference type="Pfam" id="PF02538"/>
    </source>
</evidence>
<keyword evidence="3" id="KW-1185">Reference proteome</keyword>
<dbReference type="Proteomes" id="UP001281447">
    <property type="component" value="Unassembled WGS sequence"/>
</dbReference>
<protein>
    <submittedName>
        <fullName evidence="2">Hydantoinase B/oxoprolinase family protein</fullName>
    </submittedName>
</protein>
<proteinExistence type="predicted"/>
<evidence type="ECO:0000313" key="2">
    <source>
        <dbReference type="EMBL" id="MDY0393769.1"/>
    </source>
</evidence>
<name>A0ABU5C3H5_9BACI</name>
<sequence length="113" mass="12322">MENNTISSEQLAIMSSRIAGIAKHMTYVLQSSARSSIMSGSRDFSTAVCDGKGDVISLPDGLPVHVTNMSVTTKSFIQYHGENFKEGDAYLNNSPYHGNTHMADYTICIPVFL</sequence>
<dbReference type="EMBL" id="JAWDIP010000003">
    <property type="protein sequence ID" value="MDY0393769.1"/>
    <property type="molecule type" value="Genomic_DNA"/>
</dbReference>
<organism evidence="2 3">
    <name type="scientific">Tigheibacillus halophilus</name>
    <dbReference type="NCBI Taxonomy" id="361280"/>
    <lineage>
        <taxon>Bacteria</taxon>
        <taxon>Bacillati</taxon>
        <taxon>Bacillota</taxon>
        <taxon>Bacilli</taxon>
        <taxon>Bacillales</taxon>
        <taxon>Bacillaceae</taxon>
        <taxon>Tigheibacillus</taxon>
    </lineage>
</organism>
<reference evidence="2 3" key="1">
    <citation type="submission" date="2023-10" db="EMBL/GenBank/DDBJ databases">
        <title>Virgibacillus halophilus 5B73C genome.</title>
        <authorList>
            <person name="Miliotis G."/>
            <person name="Sengupta P."/>
            <person name="Hameed A."/>
            <person name="Chuvochina M."/>
            <person name="Mcdonagh F."/>
            <person name="Simpson A.C."/>
            <person name="Singh N.K."/>
            <person name="Rekha P.D."/>
            <person name="Raman K."/>
            <person name="Hugenholtz P."/>
            <person name="Venkateswaran K."/>
        </authorList>
    </citation>
    <scope>NUCLEOTIDE SEQUENCE [LARGE SCALE GENOMIC DNA]</scope>
    <source>
        <strain evidence="2 3">5B73C</strain>
    </source>
</reference>
<evidence type="ECO:0000313" key="3">
    <source>
        <dbReference type="Proteomes" id="UP001281447"/>
    </source>
</evidence>
<dbReference type="InterPro" id="IPR045079">
    <property type="entry name" value="Oxoprolinase-like"/>
</dbReference>
<gene>
    <name evidence="2" type="ORF">RWE15_04035</name>
</gene>
<dbReference type="PANTHER" id="PTHR11365:SF23">
    <property type="entry name" value="HYPOTHETICAL 5-OXOPROLINASE (EUROFUNG)-RELATED"/>
    <property type="match status" value="1"/>
</dbReference>
<comment type="caution">
    <text evidence="2">The sequence shown here is derived from an EMBL/GenBank/DDBJ whole genome shotgun (WGS) entry which is preliminary data.</text>
</comment>
<dbReference type="PANTHER" id="PTHR11365">
    <property type="entry name" value="5-OXOPROLINASE RELATED"/>
    <property type="match status" value="1"/>
</dbReference>
<feature type="domain" description="Hydantoinase B/oxoprolinase" evidence="1">
    <location>
        <begin position="10"/>
        <end position="112"/>
    </location>
</feature>
<dbReference type="InterPro" id="IPR003692">
    <property type="entry name" value="Hydantoinase_B"/>
</dbReference>
<accession>A0ABU5C3H5</accession>
<dbReference type="Pfam" id="PF02538">
    <property type="entry name" value="Hydantoinase_B"/>
    <property type="match status" value="1"/>
</dbReference>